<evidence type="ECO:0000313" key="1">
    <source>
        <dbReference type="EMBL" id="SER84203.1"/>
    </source>
</evidence>
<dbReference type="STRING" id="142588.SAMN04488559_107112"/>
<gene>
    <name evidence="1" type="ORF">SAMN04488559_107112</name>
</gene>
<keyword evidence="2" id="KW-1185">Reference proteome</keyword>
<sequence>MKKNILLVDGYNMIGAWPELQQLKKKEELGEARDQLLRILSHYRKYENVEVHVIFDAQLVPGIQKNYEAYHLNVVFTKENETADTYIERVAGELSNRLTQVTVATSDLAEQWLIFSRGALRKSARELYQEIKRTNKAITEESTYLKNKNLRRNSPWDAEQLMTLEQLRDKLS</sequence>
<dbReference type="EMBL" id="FOHA01000007">
    <property type="protein sequence ID" value="SER84203.1"/>
    <property type="molecule type" value="Genomic_DNA"/>
</dbReference>
<dbReference type="PANTHER" id="PTHR34547:SF1">
    <property type="entry name" value="YACP-LIKE NYN DOMAIN PROTEIN"/>
    <property type="match status" value="1"/>
</dbReference>
<dbReference type="AlphaFoldDB" id="A0A1H9SIK0"/>
<dbReference type="Proteomes" id="UP000198948">
    <property type="component" value="Unassembled WGS sequence"/>
</dbReference>
<dbReference type="OrthoDB" id="9792160at2"/>
<organism evidence="1 2">
    <name type="scientific">Isobaculum melis</name>
    <dbReference type="NCBI Taxonomy" id="142588"/>
    <lineage>
        <taxon>Bacteria</taxon>
        <taxon>Bacillati</taxon>
        <taxon>Bacillota</taxon>
        <taxon>Bacilli</taxon>
        <taxon>Lactobacillales</taxon>
        <taxon>Carnobacteriaceae</taxon>
        <taxon>Isobaculum</taxon>
    </lineage>
</organism>
<accession>A0A1H9SIK0</accession>
<dbReference type="CDD" id="cd10912">
    <property type="entry name" value="PIN_YacP-like"/>
    <property type="match status" value="1"/>
</dbReference>
<evidence type="ECO:0008006" key="3">
    <source>
        <dbReference type="Google" id="ProtNLM"/>
    </source>
</evidence>
<dbReference type="PANTHER" id="PTHR34547">
    <property type="entry name" value="YACP-LIKE NYN DOMAIN PROTEIN"/>
    <property type="match status" value="1"/>
</dbReference>
<dbReference type="InterPro" id="IPR010298">
    <property type="entry name" value="YacP-like"/>
</dbReference>
<proteinExistence type="predicted"/>
<dbReference type="Pfam" id="PF05991">
    <property type="entry name" value="NYN_YacP"/>
    <property type="match status" value="1"/>
</dbReference>
<reference evidence="1 2" key="1">
    <citation type="submission" date="2016-10" db="EMBL/GenBank/DDBJ databases">
        <authorList>
            <person name="de Groot N.N."/>
        </authorList>
    </citation>
    <scope>NUCLEOTIDE SEQUENCE [LARGE SCALE GENOMIC DNA]</scope>
    <source>
        <strain evidence="1 2">DSM 13760</strain>
    </source>
</reference>
<name>A0A1H9SIK0_9LACT</name>
<protein>
    <recommendedName>
        <fullName evidence="3">NYN domain-containing protein</fullName>
    </recommendedName>
</protein>
<evidence type="ECO:0000313" key="2">
    <source>
        <dbReference type="Proteomes" id="UP000198948"/>
    </source>
</evidence>
<dbReference type="RefSeq" id="WP_092651893.1">
    <property type="nucleotide sequence ID" value="NZ_FOHA01000007.1"/>
</dbReference>